<organism evidence="3 4">
    <name type="scientific">Cercophora newfieldiana</name>
    <dbReference type="NCBI Taxonomy" id="92897"/>
    <lineage>
        <taxon>Eukaryota</taxon>
        <taxon>Fungi</taxon>
        <taxon>Dikarya</taxon>
        <taxon>Ascomycota</taxon>
        <taxon>Pezizomycotina</taxon>
        <taxon>Sordariomycetes</taxon>
        <taxon>Sordariomycetidae</taxon>
        <taxon>Sordariales</taxon>
        <taxon>Lasiosphaeriaceae</taxon>
        <taxon>Cercophora</taxon>
    </lineage>
</organism>
<gene>
    <name evidence="3" type="ORF">B0T16DRAFT_245341</name>
</gene>
<dbReference type="AlphaFoldDB" id="A0AA40CIB6"/>
<keyword evidence="2" id="KW-0326">Glycosidase</keyword>
<comment type="caution">
    <text evidence="3">The sequence shown here is derived from an EMBL/GenBank/DDBJ whole genome shotgun (WGS) entry which is preliminary data.</text>
</comment>
<keyword evidence="2" id="KW-0624">Polysaccharide degradation</keyword>
<evidence type="ECO:0000256" key="1">
    <source>
        <dbReference type="ARBA" id="ARBA00005519"/>
    </source>
</evidence>
<dbReference type="Pfam" id="PF01670">
    <property type="entry name" value="Glyco_hydro_12"/>
    <property type="match status" value="1"/>
</dbReference>
<accession>A0AA40CIB6</accession>
<dbReference type="PANTHER" id="PTHR34002:SF11">
    <property type="entry name" value="CONCANAVALIN A-LIKE LECTIN_GLUCANASE"/>
    <property type="match status" value="1"/>
</dbReference>
<name>A0AA40CIB6_9PEZI</name>
<dbReference type="InterPro" id="IPR002594">
    <property type="entry name" value="GH12"/>
</dbReference>
<reference evidence="3" key="1">
    <citation type="submission" date="2023-06" db="EMBL/GenBank/DDBJ databases">
        <title>Genome-scale phylogeny and comparative genomics of the fungal order Sordariales.</title>
        <authorList>
            <consortium name="Lawrence Berkeley National Laboratory"/>
            <person name="Hensen N."/>
            <person name="Bonometti L."/>
            <person name="Westerberg I."/>
            <person name="Brannstrom I.O."/>
            <person name="Guillou S."/>
            <person name="Cros-Aarteil S."/>
            <person name="Calhoun S."/>
            <person name="Haridas S."/>
            <person name="Kuo A."/>
            <person name="Mondo S."/>
            <person name="Pangilinan J."/>
            <person name="Riley R."/>
            <person name="Labutti K."/>
            <person name="Andreopoulos B."/>
            <person name="Lipzen A."/>
            <person name="Chen C."/>
            <person name="Yanf M."/>
            <person name="Daum C."/>
            <person name="Ng V."/>
            <person name="Clum A."/>
            <person name="Steindorff A."/>
            <person name="Ohm R."/>
            <person name="Martin F."/>
            <person name="Silar P."/>
            <person name="Natvig D."/>
            <person name="Lalanne C."/>
            <person name="Gautier V."/>
            <person name="Ament-Velasquez S.L."/>
            <person name="Kruys A."/>
            <person name="Hutchinson M.I."/>
            <person name="Powell A.J."/>
            <person name="Barry K."/>
            <person name="Miller A.N."/>
            <person name="Grigoriev I.V."/>
            <person name="Debuchy R."/>
            <person name="Gladieux P."/>
            <person name="Thoren M.H."/>
            <person name="Johannesson H."/>
        </authorList>
    </citation>
    <scope>NUCLEOTIDE SEQUENCE</scope>
    <source>
        <strain evidence="3">SMH2532-1</strain>
    </source>
</reference>
<dbReference type="Gene3D" id="2.60.120.180">
    <property type="match status" value="1"/>
</dbReference>
<dbReference type="SUPFAM" id="SSF49899">
    <property type="entry name" value="Concanavalin A-like lectins/glucanases"/>
    <property type="match status" value="1"/>
</dbReference>
<evidence type="ECO:0000313" key="3">
    <source>
        <dbReference type="EMBL" id="KAK0639532.1"/>
    </source>
</evidence>
<keyword evidence="4" id="KW-1185">Reference proteome</keyword>
<dbReference type="InterPro" id="IPR013319">
    <property type="entry name" value="GH11/12"/>
</dbReference>
<sequence>MNPQDDSGAHSLPVNPNAWNPDGHGFQCISIQDSPPAFDATWAWVDEPWSVHSYPHVKLATPALPARLSSISALFLSAQWSMGPGSHPLPALDVDMSGLSAIDVAANVAFDIFADRNPRFAGNARTAETEIMIWLGKFGAAQPLGFASGSACLDITLGNTHFILYKGQNQRGTSVFTWVATSNVASFAAEVSPLLQSLWRNGLVSPYSKIGLVEFGSEAFHSPGNVTFSASGFGIHLLPGPAPELMVEPVTATCSAAISVYMHCKGSWLFSLSIIGTVTTALSFF</sequence>
<protein>
    <submittedName>
        <fullName evidence="3">Concanavalin A-like lectin/glucanase domain-containing protein</fullName>
    </submittedName>
</protein>
<evidence type="ECO:0000256" key="2">
    <source>
        <dbReference type="RuleBase" id="RU361163"/>
    </source>
</evidence>
<dbReference type="PANTHER" id="PTHR34002">
    <property type="entry name" value="BLR1656 PROTEIN"/>
    <property type="match status" value="1"/>
</dbReference>
<dbReference type="Proteomes" id="UP001174936">
    <property type="component" value="Unassembled WGS sequence"/>
</dbReference>
<evidence type="ECO:0000313" key="4">
    <source>
        <dbReference type="Proteomes" id="UP001174936"/>
    </source>
</evidence>
<proteinExistence type="inferred from homology"/>
<dbReference type="GO" id="GO:0008810">
    <property type="term" value="F:cellulase activity"/>
    <property type="evidence" value="ECO:0007669"/>
    <property type="project" value="InterPro"/>
</dbReference>
<dbReference type="EMBL" id="JAULSV010000007">
    <property type="protein sequence ID" value="KAK0639532.1"/>
    <property type="molecule type" value="Genomic_DNA"/>
</dbReference>
<dbReference type="InterPro" id="IPR013320">
    <property type="entry name" value="ConA-like_dom_sf"/>
</dbReference>
<keyword evidence="2" id="KW-0119">Carbohydrate metabolism</keyword>
<keyword evidence="2" id="KW-0378">Hydrolase</keyword>
<dbReference type="GO" id="GO:0000272">
    <property type="term" value="P:polysaccharide catabolic process"/>
    <property type="evidence" value="ECO:0007669"/>
    <property type="project" value="UniProtKB-KW"/>
</dbReference>
<comment type="similarity">
    <text evidence="1 2">Belongs to the glycosyl hydrolase 12 (cellulase H) family.</text>
</comment>